<dbReference type="Proteomes" id="UP000245207">
    <property type="component" value="Unassembled WGS sequence"/>
</dbReference>
<organism evidence="2 3">
    <name type="scientific">Artemisia annua</name>
    <name type="common">Sweet wormwood</name>
    <dbReference type="NCBI Taxonomy" id="35608"/>
    <lineage>
        <taxon>Eukaryota</taxon>
        <taxon>Viridiplantae</taxon>
        <taxon>Streptophyta</taxon>
        <taxon>Embryophyta</taxon>
        <taxon>Tracheophyta</taxon>
        <taxon>Spermatophyta</taxon>
        <taxon>Magnoliopsida</taxon>
        <taxon>eudicotyledons</taxon>
        <taxon>Gunneridae</taxon>
        <taxon>Pentapetalae</taxon>
        <taxon>asterids</taxon>
        <taxon>campanulids</taxon>
        <taxon>Asterales</taxon>
        <taxon>Asteraceae</taxon>
        <taxon>Asteroideae</taxon>
        <taxon>Anthemideae</taxon>
        <taxon>Artemisiinae</taxon>
        <taxon>Artemisia</taxon>
    </lineage>
</organism>
<evidence type="ECO:0000313" key="2">
    <source>
        <dbReference type="EMBL" id="PWA38010.1"/>
    </source>
</evidence>
<dbReference type="InterPro" id="IPR001810">
    <property type="entry name" value="F-box_dom"/>
</dbReference>
<protein>
    <submittedName>
        <fullName evidence="2">F-box domain-containing protein</fullName>
    </submittedName>
</protein>
<dbReference type="STRING" id="35608.A0A2U1KMJ6"/>
<keyword evidence="3" id="KW-1185">Reference proteome</keyword>
<accession>A0A2U1KMJ6</accession>
<evidence type="ECO:0000259" key="1">
    <source>
        <dbReference type="SMART" id="SM00256"/>
    </source>
</evidence>
<name>A0A2U1KMJ6_ARTAN</name>
<dbReference type="AlphaFoldDB" id="A0A2U1KMJ6"/>
<gene>
    <name evidence="2" type="ORF">CTI12_AA584610</name>
</gene>
<comment type="caution">
    <text evidence="2">The sequence shown here is derived from an EMBL/GenBank/DDBJ whole genome shotgun (WGS) entry which is preliminary data.</text>
</comment>
<dbReference type="PANTHER" id="PTHR31111:SF138">
    <property type="entry name" value="F-BOX ASSOCIATED DOMAIN-CONTAINING PROTEIN"/>
    <property type="match status" value="1"/>
</dbReference>
<dbReference type="SUPFAM" id="SSF81383">
    <property type="entry name" value="F-box domain"/>
    <property type="match status" value="1"/>
</dbReference>
<sequence length="348" mass="39550">MSENIPIEVQMDIVRRLCVKSVAQCRTVCKIWRSRINSMHFTKRFGVRMNSAFSYILVCERSYKGNAFYVDENFSLTPVELNISFSGLTPLGWSHGVRGFSFGPIVRYFMCLLWNPTVHKSVGAYVPYYTLGQEYEKRLLGFGVRPHNLDPIILKIAFPFDPKKPWSVKLFTLSSRVWRSLGNEYLLPHTFRIKKASQANIGRHIYWCGYEKFVGNDASLYKSYGNIQGDEHCVFCIWVLSIHGGTITSFTNLLTIPSPIAVKLIGFHDNIDPIIEVPSQEGFSASLFLYRMLTGGFQSLGIEGDAGSFFIRPFSQSIVLQSHADMTKYCEELVYPGLVDTKLNLGCH</sequence>
<feature type="domain" description="F-box" evidence="1">
    <location>
        <begin position="5"/>
        <end position="45"/>
    </location>
</feature>
<dbReference type="EMBL" id="PKPP01016109">
    <property type="protein sequence ID" value="PWA38010.1"/>
    <property type="molecule type" value="Genomic_DNA"/>
</dbReference>
<dbReference type="PANTHER" id="PTHR31111">
    <property type="entry name" value="BNAA05G37150D PROTEIN-RELATED"/>
    <property type="match status" value="1"/>
</dbReference>
<evidence type="ECO:0000313" key="3">
    <source>
        <dbReference type="Proteomes" id="UP000245207"/>
    </source>
</evidence>
<proteinExistence type="predicted"/>
<dbReference type="InterPro" id="IPR036047">
    <property type="entry name" value="F-box-like_dom_sf"/>
</dbReference>
<dbReference type="Pfam" id="PF00646">
    <property type="entry name" value="F-box"/>
    <property type="match status" value="1"/>
</dbReference>
<dbReference type="SMART" id="SM00256">
    <property type="entry name" value="FBOX"/>
    <property type="match status" value="1"/>
</dbReference>
<dbReference type="OrthoDB" id="2095648at2759"/>
<reference evidence="2 3" key="1">
    <citation type="journal article" date="2018" name="Mol. Plant">
        <title>The genome of Artemisia annua provides insight into the evolution of Asteraceae family and artemisinin biosynthesis.</title>
        <authorList>
            <person name="Shen Q."/>
            <person name="Zhang L."/>
            <person name="Liao Z."/>
            <person name="Wang S."/>
            <person name="Yan T."/>
            <person name="Shi P."/>
            <person name="Liu M."/>
            <person name="Fu X."/>
            <person name="Pan Q."/>
            <person name="Wang Y."/>
            <person name="Lv Z."/>
            <person name="Lu X."/>
            <person name="Zhang F."/>
            <person name="Jiang W."/>
            <person name="Ma Y."/>
            <person name="Chen M."/>
            <person name="Hao X."/>
            <person name="Li L."/>
            <person name="Tang Y."/>
            <person name="Lv G."/>
            <person name="Zhou Y."/>
            <person name="Sun X."/>
            <person name="Brodelius P.E."/>
            <person name="Rose J.K.C."/>
            <person name="Tang K."/>
        </authorList>
    </citation>
    <scope>NUCLEOTIDE SEQUENCE [LARGE SCALE GENOMIC DNA]</scope>
    <source>
        <strain evidence="3">cv. Huhao1</strain>
        <tissue evidence="2">Leaf</tissue>
    </source>
</reference>